<dbReference type="OrthoDB" id="7311776at2759"/>
<evidence type="ECO:0000313" key="3">
    <source>
        <dbReference type="EnsemblMetazoa" id="XP_031780993"/>
    </source>
</evidence>
<proteinExistence type="predicted"/>
<dbReference type="SMR" id="A0A7M7Q2W7"/>
<dbReference type="AlphaFoldDB" id="A0A7M7Q2W7"/>
<keyword evidence="4" id="KW-1185">Reference proteome</keyword>
<dbReference type="Proteomes" id="UP000002358">
    <property type="component" value="Unassembled WGS sequence"/>
</dbReference>
<evidence type="ECO:0000313" key="4">
    <source>
        <dbReference type="Proteomes" id="UP000002358"/>
    </source>
</evidence>
<accession>A0A7M7Q2W7</accession>
<evidence type="ECO:0000256" key="1">
    <source>
        <dbReference type="SAM" id="MobiDB-lite"/>
    </source>
</evidence>
<organism evidence="3 4">
    <name type="scientific">Nasonia vitripennis</name>
    <name type="common">Parasitic wasp</name>
    <dbReference type="NCBI Taxonomy" id="7425"/>
    <lineage>
        <taxon>Eukaryota</taxon>
        <taxon>Metazoa</taxon>
        <taxon>Ecdysozoa</taxon>
        <taxon>Arthropoda</taxon>
        <taxon>Hexapoda</taxon>
        <taxon>Insecta</taxon>
        <taxon>Pterygota</taxon>
        <taxon>Neoptera</taxon>
        <taxon>Endopterygota</taxon>
        <taxon>Hymenoptera</taxon>
        <taxon>Apocrita</taxon>
        <taxon>Proctotrupomorpha</taxon>
        <taxon>Chalcidoidea</taxon>
        <taxon>Pteromalidae</taxon>
        <taxon>Pteromalinae</taxon>
        <taxon>Nasonia</taxon>
    </lineage>
</organism>
<evidence type="ECO:0000256" key="2">
    <source>
        <dbReference type="SAM" id="Phobius"/>
    </source>
</evidence>
<dbReference type="KEGG" id="nvi:116416449"/>
<protein>
    <submittedName>
        <fullName evidence="3">Uncharacterized protein</fullName>
    </submittedName>
</protein>
<dbReference type="InParanoid" id="A0A7M7Q2W7"/>
<keyword evidence="2" id="KW-0472">Membrane</keyword>
<sequence>MKMQFSNMYNDILLNRCRLQRQVIQNSLMHMYTKPDIAALTIMRKPGYMAVPVGEGAHLVVCDEIICKVRQVEECFQEIPVPCRNESYFLKPFSRIMTKTGTARTCNNILPALYLIEESWLKFSPGPNEGRIPQILEPETTPTWHYQDIERLIDGGIYTADDLDRLHKHSTFPAERDAYIEEVARRLSDKSTYSSSIDFGNLVDQKSLKKMVQNAFKNVWNGFTEFGIVNAGIMGIITIFSILKLVFNIFIHGYTLHSIYGWSEHLLGALSGSVTHLLVTLSNKSDENEKKKTEYDEESLKNSLSEDIKEETENVEQVNQAPNAPLALESPTQQGNISNNFLRNSLKSDELERRLFEYFNKTQN</sequence>
<dbReference type="RefSeq" id="XP_031780993.1">
    <property type="nucleotide sequence ID" value="XM_031925133.2"/>
</dbReference>
<dbReference type="GeneID" id="116416449"/>
<keyword evidence="2" id="KW-1133">Transmembrane helix</keyword>
<reference evidence="3" key="1">
    <citation type="submission" date="2021-01" db="UniProtKB">
        <authorList>
            <consortium name="EnsemblMetazoa"/>
        </authorList>
    </citation>
    <scope>IDENTIFICATION</scope>
</reference>
<feature type="compositionally biased region" description="Basic and acidic residues" evidence="1">
    <location>
        <begin position="288"/>
        <end position="307"/>
    </location>
</feature>
<feature type="transmembrane region" description="Helical" evidence="2">
    <location>
        <begin position="226"/>
        <end position="247"/>
    </location>
</feature>
<name>A0A7M7Q2W7_NASVI</name>
<dbReference type="EnsemblMetazoa" id="XM_031925133">
    <property type="protein sequence ID" value="XP_031780993"/>
    <property type="gene ID" value="LOC116416449"/>
</dbReference>
<feature type="region of interest" description="Disordered" evidence="1">
    <location>
        <begin position="288"/>
        <end position="319"/>
    </location>
</feature>
<dbReference type="Pfam" id="PF24664">
    <property type="entry name" value="Monjiviricetes_fusion"/>
    <property type="match status" value="1"/>
</dbReference>
<keyword evidence="2" id="KW-0812">Transmembrane</keyword>